<proteinExistence type="predicted"/>
<dbReference type="Proteomes" id="UP000325003">
    <property type="component" value="Unassembled WGS sequence"/>
</dbReference>
<dbReference type="Gene3D" id="1.25.40.10">
    <property type="entry name" value="Tetratricopeptide repeat domain"/>
    <property type="match status" value="1"/>
</dbReference>
<keyword evidence="3" id="KW-1185">Reference proteome</keyword>
<dbReference type="RefSeq" id="WP_149727292.1">
    <property type="nucleotide sequence ID" value="NZ_VUJV01000001.1"/>
</dbReference>
<dbReference type="GO" id="GO:0003677">
    <property type="term" value="F:DNA binding"/>
    <property type="evidence" value="ECO:0007669"/>
    <property type="project" value="InterPro"/>
</dbReference>
<dbReference type="InterPro" id="IPR049945">
    <property type="entry name" value="AAA_22"/>
</dbReference>
<dbReference type="Pfam" id="PF13401">
    <property type="entry name" value="AAA_22"/>
    <property type="match status" value="1"/>
</dbReference>
<evidence type="ECO:0000259" key="1">
    <source>
        <dbReference type="PROSITE" id="PS50043"/>
    </source>
</evidence>
<reference evidence="2 3" key="2">
    <citation type="submission" date="2019-09" db="EMBL/GenBank/DDBJ databases">
        <authorList>
            <person name="Jin C."/>
        </authorList>
    </citation>
    <scope>NUCLEOTIDE SEQUENCE [LARGE SCALE GENOMIC DNA]</scope>
    <source>
        <strain evidence="2 3">BN130099</strain>
    </source>
</reference>
<dbReference type="InterPro" id="IPR000792">
    <property type="entry name" value="Tscrpt_reg_LuxR_C"/>
</dbReference>
<name>A0A5B1LMC4_9ACTN</name>
<dbReference type="SMART" id="SM00421">
    <property type="entry name" value="HTH_LUXR"/>
    <property type="match status" value="1"/>
</dbReference>
<dbReference type="CDD" id="cd06170">
    <property type="entry name" value="LuxR_C_like"/>
    <property type="match status" value="1"/>
</dbReference>
<dbReference type="PROSITE" id="PS00622">
    <property type="entry name" value="HTH_LUXR_1"/>
    <property type="match status" value="1"/>
</dbReference>
<reference evidence="2 3" key="1">
    <citation type="submission" date="2019-09" db="EMBL/GenBank/DDBJ databases">
        <title>Nocardioides panacisoli sp. nov., isolated from the soil of a ginseng field.</title>
        <authorList>
            <person name="Cho C."/>
        </authorList>
    </citation>
    <scope>NUCLEOTIDE SEQUENCE [LARGE SCALE GENOMIC DNA]</scope>
    <source>
        <strain evidence="2 3">BN130099</strain>
    </source>
</reference>
<evidence type="ECO:0000313" key="3">
    <source>
        <dbReference type="Proteomes" id="UP000325003"/>
    </source>
</evidence>
<gene>
    <name evidence="2" type="ORF">F0U44_06060</name>
</gene>
<comment type="caution">
    <text evidence="2">The sequence shown here is derived from an EMBL/GenBank/DDBJ whole genome shotgun (WGS) entry which is preliminary data.</text>
</comment>
<dbReference type="EMBL" id="VUJV01000001">
    <property type="protein sequence ID" value="KAA1421831.1"/>
    <property type="molecule type" value="Genomic_DNA"/>
</dbReference>
<dbReference type="PANTHER" id="PTHR47691:SF3">
    <property type="entry name" value="HTH-TYPE TRANSCRIPTIONAL REGULATOR RV0890C-RELATED"/>
    <property type="match status" value="1"/>
</dbReference>
<dbReference type="InterPro" id="IPR011990">
    <property type="entry name" value="TPR-like_helical_dom_sf"/>
</dbReference>
<dbReference type="SUPFAM" id="SSF52540">
    <property type="entry name" value="P-loop containing nucleoside triphosphate hydrolases"/>
    <property type="match status" value="1"/>
</dbReference>
<sequence length="745" mass="80493">MTVGSVFLAPFLGRVAESALLQEQVASHRLVTLLGPGGIGKTRLGYRLCDQLSEGSEQPVWSVDLAELADASVLGSAIAEAMGLPAASDQVSVEALADHIGDRDALLYLDNCEHLVDGCAELVTALLQRCGRLRVLTSSRQPLRVRGERVYPVPPMTGADARELFVDRATAALPEWSAVDEDIVDQLCAAVDAVPLAVELLATQVGVFAPDVILARVTDRVVRGGTVRGSLPRQQSVDACLQWSYDLCSEQERLLWIRASTFAGGFTIEGAEGACSGSGLAAGDVAGAIAGLVDKSVLARDAHDPTGRYRMLEIIRQYGHDRLDEAGEREVWRRRHRDYYLDLAELFERDWCGPRQKSWMDRWRPERANLRLAFDYSVSSADEAPCAMRMAAVCEHFFASTGGGGEALHWLKLALAHETGTDLERASALRIACFIANLVNDLPAAATLFDELEALAEESGDDLVRALMLYAGCVVRTWQNDVEAGARLGAEGIELLHRIGGQIGLEANLHFLRGMVLGWADQPEESAVNYRGCLDLTEPRGERWLSSYSAWGLGLDALLAGDVEEAIRLERSALEAKADFQDQLGIGLATEVLAWAAAAQRRGRDAAILLGMAESIWDAIGMSIAAMPYIARRREAGVADTRALLSGADFDDLVGLGRSLPQAEVVDIALGRRVAQPAVSAVATTLTKREREIARLVASGATNKAIAEHLVISVRTVESHVENLLRKLEVATRAQVADRLAELGV</sequence>
<dbReference type="PROSITE" id="PS50043">
    <property type="entry name" value="HTH_LUXR_2"/>
    <property type="match status" value="1"/>
</dbReference>
<dbReference type="Gene3D" id="1.10.10.10">
    <property type="entry name" value="Winged helix-like DNA-binding domain superfamily/Winged helix DNA-binding domain"/>
    <property type="match status" value="1"/>
</dbReference>
<dbReference type="PRINTS" id="PR00038">
    <property type="entry name" value="HTHLUXR"/>
</dbReference>
<organism evidence="2 3">
    <name type="scientific">Nocardioides humilatus</name>
    <dbReference type="NCBI Taxonomy" id="2607660"/>
    <lineage>
        <taxon>Bacteria</taxon>
        <taxon>Bacillati</taxon>
        <taxon>Actinomycetota</taxon>
        <taxon>Actinomycetes</taxon>
        <taxon>Propionibacteriales</taxon>
        <taxon>Nocardioidaceae</taxon>
        <taxon>Nocardioides</taxon>
    </lineage>
</organism>
<dbReference type="SUPFAM" id="SSF46894">
    <property type="entry name" value="C-terminal effector domain of the bipartite response regulators"/>
    <property type="match status" value="1"/>
</dbReference>
<dbReference type="GO" id="GO:0016887">
    <property type="term" value="F:ATP hydrolysis activity"/>
    <property type="evidence" value="ECO:0007669"/>
    <property type="project" value="InterPro"/>
</dbReference>
<dbReference type="AlphaFoldDB" id="A0A5B1LMC4"/>
<dbReference type="SUPFAM" id="SSF48452">
    <property type="entry name" value="TPR-like"/>
    <property type="match status" value="1"/>
</dbReference>
<dbReference type="PANTHER" id="PTHR47691">
    <property type="entry name" value="REGULATOR-RELATED"/>
    <property type="match status" value="1"/>
</dbReference>
<accession>A0A5B1LMC4</accession>
<dbReference type="Gene3D" id="3.40.50.300">
    <property type="entry name" value="P-loop containing nucleotide triphosphate hydrolases"/>
    <property type="match status" value="1"/>
</dbReference>
<dbReference type="GO" id="GO:0006355">
    <property type="term" value="P:regulation of DNA-templated transcription"/>
    <property type="evidence" value="ECO:0007669"/>
    <property type="project" value="InterPro"/>
</dbReference>
<feature type="domain" description="HTH luxR-type" evidence="1">
    <location>
        <begin position="679"/>
        <end position="744"/>
    </location>
</feature>
<dbReference type="InterPro" id="IPR016032">
    <property type="entry name" value="Sig_transdc_resp-reg_C-effctor"/>
</dbReference>
<protein>
    <recommendedName>
        <fullName evidence="1">HTH luxR-type domain-containing protein</fullName>
    </recommendedName>
</protein>
<evidence type="ECO:0000313" key="2">
    <source>
        <dbReference type="EMBL" id="KAA1421831.1"/>
    </source>
</evidence>
<dbReference type="InterPro" id="IPR027417">
    <property type="entry name" value="P-loop_NTPase"/>
</dbReference>
<dbReference type="InterPro" id="IPR036388">
    <property type="entry name" value="WH-like_DNA-bd_sf"/>
</dbReference>
<dbReference type="Pfam" id="PF00196">
    <property type="entry name" value="GerE"/>
    <property type="match status" value="1"/>
</dbReference>